<dbReference type="InterPro" id="IPR045847">
    <property type="entry name" value="AIG1-like"/>
</dbReference>
<dbReference type="GO" id="GO:0003677">
    <property type="term" value="F:DNA binding"/>
    <property type="evidence" value="ECO:0007669"/>
    <property type="project" value="UniProtKB-KW"/>
</dbReference>
<gene>
    <name evidence="2" type="primary">BHLH106_0</name>
    <name evidence="2" type="ORF">A4A49_52263</name>
</gene>
<dbReference type="PANTHER" id="PTHR45844">
    <property type="entry name" value="TRANSCRIPTION FACTOR BHLH30"/>
    <property type="match status" value="1"/>
</dbReference>
<keyword evidence="3" id="KW-1185">Reference proteome</keyword>
<organism evidence="2 3">
    <name type="scientific">Nicotiana attenuata</name>
    <name type="common">Coyote tobacco</name>
    <dbReference type="NCBI Taxonomy" id="49451"/>
    <lineage>
        <taxon>Eukaryota</taxon>
        <taxon>Viridiplantae</taxon>
        <taxon>Streptophyta</taxon>
        <taxon>Embryophyta</taxon>
        <taxon>Tracheophyta</taxon>
        <taxon>Spermatophyta</taxon>
        <taxon>Magnoliopsida</taxon>
        <taxon>eudicotyledons</taxon>
        <taxon>Gunneridae</taxon>
        <taxon>Pentapetalae</taxon>
        <taxon>asterids</taxon>
        <taxon>lamiids</taxon>
        <taxon>Solanales</taxon>
        <taxon>Solanaceae</taxon>
        <taxon>Nicotianoideae</taxon>
        <taxon>Nicotianeae</taxon>
        <taxon>Nicotiana</taxon>
    </lineage>
</organism>
<dbReference type="STRING" id="49451.A0A314L6A3"/>
<evidence type="ECO:0000313" key="3">
    <source>
        <dbReference type="Proteomes" id="UP000187609"/>
    </source>
</evidence>
<dbReference type="Gramene" id="OIT37118">
    <property type="protein sequence ID" value="OIT37118"/>
    <property type="gene ID" value="A4A49_52263"/>
</dbReference>
<dbReference type="AlphaFoldDB" id="A0A314L6A3"/>
<sequence length="120" mass="13735">MQCETTLLLSENDEITVLSNDSSADERFLIKASLCCDDRFNLIPDLIETLKSLRSSPLRAEMVRLGGRMRNVIILAADKDYTDKYLLFLKDALMSIVQRSSYGTGERSKRQRVLYHETVN</sequence>
<name>A0A314L6A3_NICAT</name>
<dbReference type="GO" id="GO:0003700">
    <property type="term" value="F:DNA-binding transcription factor activity"/>
    <property type="evidence" value="ECO:0007669"/>
    <property type="project" value="InterPro"/>
</dbReference>
<dbReference type="EMBL" id="MJEQ01000350">
    <property type="protein sequence ID" value="OIT37118.1"/>
    <property type="molecule type" value="Genomic_DNA"/>
</dbReference>
<dbReference type="PANTHER" id="PTHR45844:SF19">
    <property type="entry name" value="TRANSCRIPTION FACTOR BHLH106-RELATED"/>
    <property type="match status" value="1"/>
</dbReference>
<protein>
    <submittedName>
        <fullName evidence="2">Transcription factor bhlh106</fullName>
    </submittedName>
</protein>
<evidence type="ECO:0000256" key="1">
    <source>
        <dbReference type="ARBA" id="ARBA00023125"/>
    </source>
</evidence>
<reference evidence="2" key="1">
    <citation type="submission" date="2016-11" db="EMBL/GenBank/DDBJ databases">
        <title>The genome of Nicotiana attenuata.</title>
        <authorList>
            <person name="Xu S."/>
            <person name="Brockmoeller T."/>
            <person name="Gaquerel E."/>
            <person name="Navarro A."/>
            <person name="Kuhl H."/>
            <person name="Gase K."/>
            <person name="Ling Z."/>
            <person name="Zhou W."/>
            <person name="Kreitzer C."/>
            <person name="Stanke M."/>
            <person name="Tang H."/>
            <person name="Lyons E."/>
            <person name="Pandey P."/>
            <person name="Pandey S.P."/>
            <person name="Timmermann B."/>
            <person name="Baldwin I.T."/>
        </authorList>
    </citation>
    <scope>NUCLEOTIDE SEQUENCE [LARGE SCALE GENOMIC DNA]</scope>
    <source>
        <strain evidence="2">UT</strain>
    </source>
</reference>
<comment type="caution">
    <text evidence="2">The sequence shown here is derived from an EMBL/GenBank/DDBJ whole genome shotgun (WGS) entry which is preliminary data.</text>
</comment>
<dbReference type="SMR" id="A0A314L6A3"/>
<evidence type="ECO:0000313" key="2">
    <source>
        <dbReference type="EMBL" id="OIT37118.1"/>
    </source>
</evidence>
<dbReference type="Proteomes" id="UP000187609">
    <property type="component" value="Unassembled WGS sequence"/>
</dbReference>
<keyword evidence="1" id="KW-0238">DNA-binding</keyword>
<proteinExistence type="predicted"/>
<accession>A0A314L6A3</accession>